<dbReference type="RefSeq" id="WP_157057806.1">
    <property type="nucleotide sequence ID" value="NZ_BMOF01000026.1"/>
</dbReference>
<evidence type="ECO:0000313" key="2">
    <source>
        <dbReference type="EMBL" id="GGK01363.1"/>
    </source>
</evidence>
<dbReference type="EMBL" id="BMOF01000026">
    <property type="protein sequence ID" value="GGK01363.1"/>
    <property type="molecule type" value="Genomic_DNA"/>
</dbReference>
<protein>
    <submittedName>
        <fullName evidence="2">Uncharacterized protein</fullName>
    </submittedName>
</protein>
<reference evidence="2" key="1">
    <citation type="journal article" date="2014" name="Int. J. Syst. Evol. Microbiol.">
        <title>Complete genome sequence of Corynebacterium casei LMG S-19264T (=DSM 44701T), isolated from a smear-ripened cheese.</title>
        <authorList>
            <consortium name="US DOE Joint Genome Institute (JGI-PGF)"/>
            <person name="Walter F."/>
            <person name="Albersmeier A."/>
            <person name="Kalinowski J."/>
            <person name="Ruckert C."/>
        </authorList>
    </citation>
    <scope>NUCLEOTIDE SEQUENCE</scope>
    <source>
        <strain evidence="2">JCM 14719</strain>
    </source>
</reference>
<organism evidence="2 3">
    <name type="scientific">Calditerricola satsumensis</name>
    <dbReference type="NCBI Taxonomy" id="373054"/>
    <lineage>
        <taxon>Bacteria</taxon>
        <taxon>Bacillati</taxon>
        <taxon>Bacillota</taxon>
        <taxon>Bacilli</taxon>
        <taxon>Bacillales</taxon>
        <taxon>Bacillaceae</taxon>
        <taxon>Calditerricola</taxon>
    </lineage>
</organism>
<keyword evidence="1" id="KW-0812">Transmembrane</keyword>
<feature type="transmembrane region" description="Helical" evidence="1">
    <location>
        <begin position="6"/>
        <end position="26"/>
    </location>
</feature>
<sequence length="163" mass="17569">MLKTGDGLVVVLVVLGAVAVLAWRALGTGWMRQQPKGPVVDLLEAEGFDVVAGKVAIPVAVTVDDRTFDSRLYVDFLAKRDGKLYAVKVEKSRKTIPTTGAALRDALLASWLVVRPHGIVVVNRETGAMRIVTFAVRPRATGRWRYAAAMGLGAALAYIFLHG</sequence>
<keyword evidence="3" id="KW-1185">Reference proteome</keyword>
<dbReference type="AlphaFoldDB" id="A0A8J3BEG3"/>
<accession>A0A8J3BEG3</accession>
<gene>
    <name evidence="2" type="ORF">GCM10007043_14270</name>
</gene>
<keyword evidence="1" id="KW-0472">Membrane</keyword>
<evidence type="ECO:0000256" key="1">
    <source>
        <dbReference type="SAM" id="Phobius"/>
    </source>
</evidence>
<proteinExistence type="predicted"/>
<comment type="caution">
    <text evidence="2">The sequence shown here is derived from an EMBL/GenBank/DDBJ whole genome shotgun (WGS) entry which is preliminary data.</text>
</comment>
<keyword evidence="1" id="KW-1133">Transmembrane helix</keyword>
<evidence type="ECO:0000313" key="3">
    <source>
        <dbReference type="Proteomes" id="UP000637720"/>
    </source>
</evidence>
<reference evidence="2" key="2">
    <citation type="submission" date="2020-09" db="EMBL/GenBank/DDBJ databases">
        <authorList>
            <person name="Sun Q."/>
            <person name="Ohkuma M."/>
        </authorList>
    </citation>
    <scope>NUCLEOTIDE SEQUENCE</scope>
    <source>
        <strain evidence="2">JCM 14719</strain>
    </source>
</reference>
<name>A0A8J3BEG3_9BACI</name>
<dbReference type="Proteomes" id="UP000637720">
    <property type="component" value="Unassembled WGS sequence"/>
</dbReference>
<feature type="transmembrane region" description="Helical" evidence="1">
    <location>
        <begin position="144"/>
        <end position="161"/>
    </location>
</feature>